<dbReference type="AlphaFoldDB" id="A0A5C8HZ88"/>
<accession>A0A5C8HZ88</accession>
<dbReference type="Proteomes" id="UP000321034">
    <property type="component" value="Unassembled WGS sequence"/>
</dbReference>
<evidence type="ECO:0000313" key="2">
    <source>
        <dbReference type="Proteomes" id="UP000321034"/>
    </source>
</evidence>
<sequence length="94" mass="9893">MSALESGRFTEVILGVDGVVDTFPPPSIPRLIAAATGDVEKAIVPTNDGLRIDARIATKIDGRSADSARAVADALLAEHPAPDVEIRIQIARIH</sequence>
<reference evidence="1 2" key="1">
    <citation type="submission" date="2019-08" db="EMBL/GenBank/DDBJ databases">
        <authorList>
            <person name="Dong K."/>
        </authorList>
    </citation>
    <scope>NUCLEOTIDE SEQUENCE [LARGE SCALE GENOMIC DNA]</scope>
    <source>
        <strain evidence="1 2">JCM14558</strain>
    </source>
</reference>
<name>A0A5C8HZ88_9MICO</name>
<gene>
    <name evidence="1" type="ORF">FVP77_16095</name>
</gene>
<comment type="caution">
    <text evidence="1">The sequence shown here is derived from an EMBL/GenBank/DDBJ whole genome shotgun (WGS) entry which is preliminary data.</text>
</comment>
<proteinExistence type="predicted"/>
<organism evidence="1 2">
    <name type="scientific">Microbacterium hatanonis</name>
    <dbReference type="NCBI Taxonomy" id="404366"/>
    <lineage>
        <taxon>Bacteria</taxon>
        <taxon>Bacillati</taxon>
        <taxon>Actinomycetota</taxon>
        <taxon>Actinomycetes</taxon>
        <taxon>Micrococcales</taxon>
        <taxon>Microbacteriaceae</taxon>
        <taxon>Microbacterium</taxon>
    </lineage>
</organism>
<keyword evidence="2" id="KW-1185">Reference proteome</keyword>
<dbReference type="OrthoDB" id="5074252at2"/>
<evidence type="ECO:0000313" key="1">
    <source>
        <dbReference type="EMBL" id="TXK10361.1"/>
    </source>
</evidence>
<dbReference type="RefSeq" id="WP_147895536.1">
    <property type="nucleotide sequence ID" value="NZ_BAAANR010000001.1"/>
</dbReference>
<protein>
    <submittedName>
        <fullName evidence="1">Uncharacterized protein</fullName>
    </submittedName>
</protein>
<dbReference type="EMBL" id="VRSV01000002">
    <property type="protein sequence ID" value="TXK10361.1"/>
    <property type="molecule type" value="Genomic_DNA"/>
</dbReference>